<dbReference type="EMBL" id="JBDJNQ010000002">
    <property type="protein sequence ID" value="MEN5376545.1"/>
    <property type="molecule type" value="Genomic_DNA"/>
</dbReference>
<reference evidence="1 2" key="1">
    <citation type="submission" date="2024-04" db="EMBL/GenBank/DDBJ databases">
        <title>WGS of bacteria from Torrens River.</title>
        <authorList>
            <person name="Wyrsch E.R."/>
            <person name="Drigo B."/>
        </authorList>
    </citation>
    <scope>NUCLEOTIDE SEQUENCE [LARGE SCALE GENOMIC DNA]</scope>
    <source>
        <strain evidence="1 2">TWI391</strain>
    </source>
</reference>
<name>A0ABV0BP22_9SPHI</name>
<proteinExistence type="predicted"/>
<evidence type="ECO:0000313" key="2">
    <source>
        <dbReference type="Proteomes" id="UP001409291"/>
    </source>
</evidence>
<sequence>MTNPDPNWSCSSKNSSYGKREFNQRSIFSKTIRVSQIGNTRLGELFNETTGVIYACEIYGLAKTFAIKPHILFEYFYGDGERSYWLNTETCL</sequence>
<comment type="caution">
    <text evidence="1">The sequence shown here is derived from an EMBL/GenBank/DDBJ whole genome shotgun (WGS) entry which is preliminary data.</text>
</comment>
<evidence type="ECO:0000313" key="1">
    <source>
        <dbReference type="EMBL" id="MEN5376545.1"/>
    </source>
</evidence>
<dbReference type="Proteomes" id="UP001409291">
    <property type="component" value="Unassembled WGS sequence"/>
</dbReference>
<protein>
    <submittedName>
        <fullName evidence="1">Uncharacterized protein</fullName>
    </submittedName>
</protein>
<gene>
    <name evidence="1" type="ORF">ABE541_04645</name>
</gene>
<keyword evidence="2" id="KW-1185">Reference proteome</keyword>
<accession>A0ABV0BP22</accession>
<dbReference type="RefSeq" id="WP_346580765.1">
    <property type="nucleotide sequence ID" value="NZ_JBDJNQ010000002.1"/>
</dbReference>
<organism evidence="1 2">
    <name type="scientific">Sphingobacterium kitahiroshimense</name>
    <dbReference type="NCBI Taxonomy" id="470446"/>
    <lineage>
        <taxon>Bacteria</taxon>
        <taxon>Pseudomonadati</taxon>
        <taxon>Bacteroidota</taxon>
        <taxon>Sphingobacteriia</taxon>
        <taxon>Sphingobacteriales</taxon>
        <taxon>Sphingobacteriaceae</taxon>
        <taxon>Sphingobacterium</taxon>
    </lineage>
</organism>